<feature type="compositionally biased region" description="Polar residues" evidence="4">
    <location>
        <begin position="964"/>
        <end position="978"/>
    </location>
</feature>
<feature type="compositionally biased region" description="Basic residues" evidence="4">
    <location>
        <begin position="514"/>
        <end position="527"/>
    </location>
</feature>
<feature type="domain" description="Myb-like" evidence="5">
    <location>
        <begin position="629"/>
        <end position="673"/>
    </location>
</feature>
<dbReference type="InterPro" id="IPR017930">
    <property type="entry name" value="Myb_dom"/>
</dbReference>
<feature type="compositionally biased region" description="Basic and acidic residues" evidence="4">
    <location>
        <begin position="299"/>
        <end position="315"/>
    </location>
</feature>
<evidence type="ECO:0000259" key="6">
    <source>
        <dbReference type="PROSITE" id="PS51294"/>
    </source>
</evidence>
<feature type="domain" description="Myb-like" evidence="5">
    <location>
        <begin position="676"/>
        <end position="745"/>
    </location>
</feature>
<feature type="compositionally biased region" description="Polar residues" evidence="4">
    <location>
        <begin position="882"/>
        <end position="907"/>
    </location>
</feature>
<dbReference type="SMART" id="SM00717">
    <property type="entry name" value="SANT"/>
    <property type="match status" value="3"/>
</dbReference>
<dbReference type="PANTHER" id="PTHR46380:SF2">
    <property type="entry name" value="CYCLIN-D-BINDING MYB-LIKE TRANSCRIPTION FACTOR 1"/>
    <property type="match status" value="1"/>
</dbReference>
<organism evidence="7 8">
    <name type="scientific">Corynascus novoguineensis</name>
    <dbReference type="NCBI Taxonomy" id="1126955"/>
    <lineage>
        <taxon>Eukaryota</taxon>
        <taxon>Fungi</taxon>
        <taxon>Dikarya</taxon>
        <taxon>Ascomycota</taxon>
        <taxon>Pezizomycotina</taxon>
        <taxon>Sordariomycetes</taxon>
        <taxon>Sordariomycetidae</taxon>
        <taxon>Sordariales</taxon>
        <taxon>Chaetomiaceae</taxon>
        <taxon>Corynascus</taxon>
    </lineage>
</organism>
<sequence length="1107" mass="122523">MGNESSRPEHPEGRSRSLSPLPRDDQLLPDDDDSLPPPPSTMPASLVTADGGSAPPGAPGSLAWHRRRRRARGVSPELRLSSSSSNFSEDQHPIDSQPLGFTDQPPSSREFSQAETQPARSKSKHSRRSYLEKNKKAELEEAAEAAHNEALVAEAVKQESRKRKRRSVAPSPFIRQNEGQAASDFVSADGLADMALTQSPPPKRARLNKKDEVKKKVDTKNPGEKEATSVNGSSISDTDDEPPPSPQLRDKRFRRKSDPKARNEPKLGRSPNVEPDNGPGTSDELIEELAADRTNGLSRLDDNGMRNESGDDTTRGTRPQSPLLEEHITDEEVTRRPSRSDHGSQRSHFDSGHAESDTQNRFLKKSGLDLMIPNGSPHLKGDDQFAANGQTSQDGDDNMSAVSESQGLLATSSTPVSPTYLAVGDRKLSSRTVENSPGQHKSDRALTPTEPLDKSPGPRSSAKRKTKVPFFSRQEENGQLATDLPHDDVGSQPVPRRCSGVQSPVSGEAGRSASARKSKSNKPKRRVVAGTAVTADEPDAQVNREESQYSSGPLTRSEVNQIIRAVERFREDEDLTQEELNQIIHDNPQKSTRPIHRQFWASIQDACPSRPRRRLIEWCRQRFNNWAGRGTWTREQDDELADLVAKHGKKWSFIAGLINRYQKDVRDRWRNYLVCRDTVRTDAWSDSEEERFRELVQRSIEKIREGLGKDNSKSAEALLNWLDISEAMGHTRSRLQCMEKWKRIRASEPLPDRVPTVLPPGNSWRLEKARADLRKITTYDKYRLTCAIRDSGVKTDAKINWKQIVDGTFQGVFERQAIVVTWGRLRKAVPDWESKTVRDCARHLIEMYESEGDFGIHGLAGAADDSATIPTDKRRRKGNKVTRPTITNKITPSVQSATAGAQSNEVDVTSPVANKENLPTLRESRSKHGKQKSKKAREISPDLYEEPADGDIKMEGSALAGSHANPSAGNGPSQTESVLNPELDAEQPQSSPSVEAEAARSRRRERRGSTAEIQSANGKDKEAQTPASKVRSSKILKRQRHEPLSNGNTKGLKSSRWKTLSSSEVDGIIPASADEGRALKSNGKSWSVVSSDMDDMEDIPATLPVSG</sequence>
<evidence type="ECO:0000256" key="4">
    <source>
        <dbReference type="SAM" id="MobiDB-lite"/>
    </source>
</evidence>
<proteinExistence type="predicted"/>
<keyword evidence="3" id="KW-0539">Nucleus</keyword>
<dbReference type="GO" id="GO:0000976">
    <property type="term" value="F:transcription cis-regulatory region binding"/>
    <property type="evidence" value="ECO:0007669"/>
    <property type="project" value="TreeGrafter"/>
</dbReference>
<accession>A0AAN7HHG3</accession>
<dbReference type="CDD" id="cd00167">
    <property type="entry name" value="SANT"/>
    <property type="match status" value="2"/>
</dbReference>
<evidence type="ECO:0000313" key="7">
    <source>
        <dbReference type="EMBL" id="KAK4250066.1"/>
    </source>
</evidence>
<name>A0AAN7HHG3_9PEZI</name>
<feature type="compositionally biased region" description="Polar residues" evidence="4">
    <location>
        <begin position="430"/>
        <end position="439"/>
    </location>
</feature>
<dbReference type="PROSITE" id="PS50090">
    <property type="entry name" value="MYB_LIKE"/>
    <property type="match status" value="2"/>
</dbReference>
<dbReference type="EMBL" id="MU857617">
    <property type="protein sequence ID" value="KAK4250066.1"/>
    <property type="molecule type" value="Genomic_DNA"/>
</dbReference>
<feature type="compositionally biased region" description="Basic and acidic residues" evidence="4">
    <location>
        <begin position="1"/>
        <end position="15"/>
    </location>
</feature>
<dbReference type="PROSITE" id="PS51294">
    <property type="entry name" value="HTH_MYB"/>
    <property type="match status" value="1"/>
</dbReference>
<dbReference type="AlphaFoldDB" id="A0AAN7HHG3"/>
<evidence type="ECO:0000256" key="1">
    <source>
        <dbReference type="ARBA" id="ARBA00004123"/>
    </source>
</evidence>
<feature type="compositionally biased region" description="Basic residues" evidence="4">
    <location>
        <begin position="925"/>
        <end position="935"/>
    </location>
</feature>
<feature type="region of interest" description="Disordered" evidence="4">
    <location>
        <begin position="860"/>
        <end position="1107"/>
    </location>
</feature>
<dbReference type="GO" id="GO:0005634">
    <property type="term" value="C:nucleus"/>
    <property type="evidence" value="ECO:0007669"/>
    <property type="project" value="UniProtKB-SubCell"/>
</dbReference>
<protein>
    <submittedName>
        <fullName evidence="7">Uncharacterized protein</fullName>
    </submittedName>
</protein>
<feature type="compositionally biased region" description="Basic and acidic residues" evidence="4">
    <location>
        <begin position="256"/>
        <end position="267"/>
    </location>
</feature>
<reference evidence="7" key="2">
    <citation type="submission" date="2023-05" db="EMBL/GenBank/DDBJ databases">
        <authorList>
            <consortium name="Lawrence Berkeley National Laboratory"/>
            <person name="Steindorff A."/>
            <person name="Hensen N."/>
            <person name="Bonometti L."/>
            <person name="Westerberg I."/>
            <person name="Brannstrom I.O."/>
            <person name="Guillou S."/>
            <person name="Cros-Aarteil S."/>
            <person name="Calhoun S."/>
            <person name="Haridas S."/>
            <person name="Kuo A."/>
            <person name="Mondo S."/>
            <person name="Pangilinan J."/>
            <person name="Riley R."/>
            <person name="Labutti K."/>
            <person name="Andreopoulos B."/>
            <person name="Lipzen A."/>
            <person name="Chen C."/>
            <person name="Yanf M."/>
            <person name="Daum C."/>
            <person name="Ng V."/>
            <person name="Clum A."/>
            <person name="Ohm R."/>
            <person name="Martin F."/>
            <person name="Silar P."/>
            <person name="Natvig D."/>
            <person name="Lalanne C."/>
            <person name="Gautier V."/>
            <person name="Ament-Velasquez S.L."/>
            <person name="Kruys A."/>
            <person name="Hutchinson M.I."/>
            <person name="Powell A.J."/>
            <person name="Barry K."/>
            <person name="Miller A.N."/>
            <person name="Grigoriev I.V."/>
            <person name="Debuchy R."/>
            <person name="Gladieux P."/>
            <person name="Thoren M.H."/>
            <person name="Johannesson H."/>
        </authorList>
    </citation>
    <scope>NUCLEOTIDE SEQUENCE</scope>
    <source>
        <strain evidence="7">CBS 359.72</strain>
    </source>
</reference>
<dbReference type="InterPro" id="IPR051651">
    <property type="entry name" value="DMTF1_DNA-bind_reg"/>
</dbReference>
<reference evidence="7" key="1">
    <citation type="journal article" date="2023" name="Mol. Phylogenet. Evol.">
        <title>Genome-scale phylogeny and comparative genomics of the fungal order Sordariales.</title>
        <authorList>
            <person name="Hensen N."/>
            <person name="Bonometti L."/>
            <person name="Westerberg I."/>
            <person name="Brannstrom I.O."/>
            <person name="Guillou S."/>
            <person name="Cros-Aarteil S."/>
            <person name="Calhoun S."/>
            <person name="Haridas S."/>
            <person name="Kuo A."/>
            <person name="Mondo S."/>
            <person name="Pangilinan J."/>
            <person name="Riley R."/>
            <person name="LaButti K."/>
            <person name="Andreopoulos B."/>
            <person name="Lipzen A."/>
            <person name="Chen C."/>
            <person name="Yan M."/>
            <person name="Daum C."/>
            <person name="Ng V."/>
            <person name="Clum A."/>
            <person name="Steindorff A."/>
            <person name="Ohm R.A."/>
            <person name="Martin F."/>
            <person name="Silar P."/>
            <person name="Natvig D.O."/>
            <person name="Lalanne C."/>
            <person name="Gautier V."/>
            <person name="Ament-Velasquez S.L."/>
            <person name="Kruys A."/>
            <person name="Hutchinson M.I."/>
            <person name="Powell A.J."/>
            <person name="Barry K."/>
            <person name="Miller A.N."/>
            <person name="Grigoriev I.V."/>
            <person name="Debuchy R."/>
            <person name="Gladieux P."/>
            <person name="Hiltunen Thoren M."/>
            <person name="Johannesson H."/>
        </authorList>
    </citation>
    <scope>NUCLEOTIDE SEQUENCE</scope>
    <source>
        <strain evidence="7">CBS 359.72</strain>
    </source>
</reference>
<dbReference type="Proteomes" id="UP001303647">
    <property type="component" value="Unassembled WGS sequence"/>
</dbReference>
<feature type="compositionally biased region" description="Polar residues" evidence="4">
    <location>
        <begin position="1045"/>
        <end position="1064"/>
    </location>
</feature>
<evidence type="ECO:0000256" key="3">
    <source>
        <dbReference type="ARBA" id="ARBA00023242"/>
    </source>
</evidence>
<feature type="compositionally biased region" description="Basic and acidic residues" evidence="4">
    <location>
        <begin position="324"/>
        <end position="358"/>
    </location>
</feature>
<feature type="compositionally biased region" description="Basic residues" evidence="4">
    <location>
        <begin position="1031"/>
        <end position="1040"/>
    </location>
</feature>
<evidence type="ECO:0000256" key="2">
    <source>
        <dbReference type="ARBA" id="ARBA00023125"/>
    </source>
</evidence>
<dbReference type="InterPro" id="IPR009057">
    <property type="entry name" value="Homeodomain-like_sf"/>
</dbReference>
<feature type="domain" description="HTH myb-type" evidence="6">
    <location>
        <begin position="629"/>
        <end position="677"/>
    </location>
</feature>
<gene>
    <name evidence="7" type="ORF">C7999DRAFT_12196</name>
</gene>
<comment type="caution">
    <text evidence="7">The sequence shown here is derived from an EMBL/GenBank/DDBJ whole genome shotgun (WGS) entry which is preliminary data.</text>
</comment>
<evidence type="ECO:0000313" key="8">
    <source>
        <dbReference type="Proteomes" id="UP001303647"/>
    </source>
</evidence>
<keyword evidence="8" id="KW-1185">Reference proteome</keyword>
<dbReference type="Gene3D" id="1.10.10.60">
    <property type="entry name" value="Homeodomain-like"/>
    <property type="match status" value="2"/>
</dbReference>
<feature type="compositionally biased region" description="Low complexity" evidence="4">
    <location>
        <begin position="42"/>
        <end position="61"/>
    </location>
</feature>
<comment type="subcellular location">
    <subcellularLocation>
        <location evidence="1">Nucleus</location>
    </subcellularLocation>
</comment>
<feature type="compositionally biased region" description="Polar residues" evidence="4">
    <location>
        <begin position="104"/>
        <end position="120"/>
    </location>
</feature>
<feature type="region of interest" description="Disordered" evidence="4">
    <location>
        <begin position="1"/>
        <end position="143"/>
    </location>
</feature>
<dbReference type="InterPro" id="IPR001005">
    <property type="entry name" value="SANT/Myb"/>
</dbReference>
<dbReference type="GO" id="GO:0003700">
    <property type="term" value="F:DNA-binding transcription factor activity"/>
    <property type="evidence" value="ECO:0007669"/>
    <property type="project" value="TreeGrafter"/>
</dbReference>
<dbReference type="Pfam" id="PF13921">
    <property type="entry name" value="Myb_DNA-bind_6"/>
    <property type="match status" value="1"/>
</dbReference>
<feature type="compositionally biased region" description="Basic and acidic residues" evidence="4">
    <location>
        <begin position="129"/>
        <end position="143"/>
    </location>
</feature>
<feature type="region of interest" description="Disordered" evidence="4">
    <location>
        <begin position="155"/>
        <end position="554"/>
    </location>
</feature>
<feature type="compositionally biased region" description="Polar residues" evidence="4">
    <location>
        <begin position="400"/>
        <end position="417"/>
    </location>
</feature>
<evidence type="ECO:0000259" key="5">
    <source>
        <dbReference type="PROSITE" id="PS50090"/>
    </source>
</evidence>
<feature type="compositionally biased region" description="Basic and acidic residues" evidence="4">
    <location>
        <begin position="208"/>
        <end position="227"/>
    </location>
</feature>
<keyword evidence="2" id="KW-0238">DNA-binding</keyword>
<dbReference type="PANTHER" id="PTHR46380">
    <property type="entry name" value="CYCLIN-D-BINDING MYB-LIKE TRANSCRIPTION FACTOR 1"/>
    <property type="match status" value="1"/>
</dbReference>
<dbReference type="SUPFAM" id="SSF46689">
    <property type="entry name" value="Homeodomain-like"/>
    <property type="match status" value="2"/>
</dbReference>